<dbReference type="RefSeq" id="WP_085837010.1">
    <property type="nucleotide sequence ID" value="NZ_FWFS01000008.1"/>
</dbReference>
<dbReference type="PROSITE" id="PS50977">
    <property type="entry name" value="HTH_TETR_2"/>
    <property type="match status" value="1"/>
</dbReference>
<gene>
    <name evidence="6" type="ORF">AQS8620_02290</name>
</gene>
<dbReference type="OrthoDB" id="9809265at2"/>
<dbReference type="SUPFAM" id="SSF46689">
    <property type="entry name" value="Homeodomain-like"/>
    <property type="match status" value="1"/>
</dbReference>
<keyword evidence="1" id="KW-0805">Transcription regulation</keyword>
<protein>
    <submittedName>
        <fullName evidence="6">Transcriptional regulator BetI</fullName>
    </submittedName>
</protein>
<dbReference type="Pfam" id="PF17918">
    <property type="entry name" value="TetR_C_15"/>
    <property type="match status" value="1"/>
</dbReference>
<dbReference type="InterPro" id="IPR023772">
    <property type="entry name" value="DNA-bd_HTH_TetR-type_CS"/>
</dbReference>
<dbReference type="PRINTS" id="PR00455">
    <property type="entry name" value="HTHTETR"/>
</dbReference>
<sequence>MPSAPISPRKTPRQARARATVAAIEEAAAHILTHGGVDALTTNLVAARAGVSIGSLYQYFPTKEAILAELLRKLRREHLHDLERAAQQGGDDLRSTTTRMIRASIAHHTEAPELARALEAAESHLPLDAESEALKTQISAIWTATLSTHALPDPSQAAFDLAALTHGMVTRAVQAGERDWDNLAARVTRAALGYLHLCTQDDHQPTQQP</sequence>
<dbReference type="Gene3D" id="1.10.357.10">
    <property type="entry name" value="Tetracycline Repressor, domain 2"/>
    <property type="match status" value="1"/>
</dbReference>
<feature type="DNA-binding region" description="H-T-H motif" evidence="4">
    <location>
        <begin position="41"/>
        <end position="60"/>
    </location>
</feature>
<feature type="domain" description="HTH tetR-type" evidence="5">
    <location>
        <begin position="18"/>
        <end position="78"/>
    </location>
</feature>
<evidence type="ECO:0000313" key="7">
    <source>
        <dbReference type="Proteomes" id="UP000193862"/>
    </source>
</evidence>
<keyword evidence="2 4" id="KW-0238">DNA-binding</keyword>
<dbReference type="AlphaFoldDB" id="A0A1Y5T275"/>
<dbReference type="GO" id="GO:0003700">
    <property type="term" value="F:DNA-binding transcription factor activity"/>
    <property type="evidence" value="ECO:0007669"/>
    <property type="project" value="TreeGrafter"/>
</dbReference>
<dbReference type="Pfam" id="PF00440">
    <property type="entry name" value="TetR_N"/>
    <property type="match status" value="1"/>
</dbReference>
<dbReference type="PANTHER" id="PTHR30055:SF234">
    <property type="entry name" value="HTH-TYPE TRANSCRIPTIONAL REGULATOR BETI"/>
    <property type="match status" value="1"/>
</dbReference>
<keyword evidence="7" id="KW-1185">Reference proteome</keyword>
<dbReference type="EMBL" id="FWFS01000008">
    <property type="protein sequence ID" value="SLN52345.1"/>
    <property type="molecule type" value="Genomic_DNA"/>
</dbReference>
<dbReference type="PROSITE" id="PS01081">
    <property type="entry name" value="HTH_TETR_1"/>
    <property type="match status" value="1"/>
</dbReference>
<name>A0A1Y5T275_9RHOB</name>
<dbReference type="GO" id="GO:0000976">
    <property type="term" value="F:transcription cis-regulatory region binding"/>
    <property type="evidence" value="ECO:0007669"/>
    <property type="project" value="TreeGrafter"/>
</dbReference>
<evidence type="ECO:0000313" key="6">
    <source>
        <dbReference type="EMBL" id="SLN52345.1"/>
    </source>
</evidence>
<dbReference type="InterPro" id="IPR041669">
    <property type="entry name" value="TetR_C_15"/>
</dbReference>
<dbReference type="PANTHER" id="PTHR30055">
    <property type="entry name" value="HTH-TYPE TRANSCRIPTIONAL REGULATOR RUTR"/>
    <property type="match status" value="1"/>
</dbReference>
<evidence type="ECO:0000256" key="4">
    <source>
        <dbReference type="PROSITE-ProRule" id="PRU00335"/>
    </source>
</evidence>
<evidence type="ECO:0000259" key="5">
    <source>
        <dbReference type="PROSITE" id="PS50977"/>
    </source>
</evidence>
<evidence type="ECO:0000256" key="1">
    <source>
        <dbReference type="ARBA" id="ARBA00023015"/>
    </source>
</evidence>
<accession>A0A1Y5T275</accession>
<evidence type="ECO:0000256" key="2">
    <source>
        <dbReference type="ARBA" id="ARBA00023125"/>
    </source>
</evidence>
<dbReference type="InterPro" id="IPR009057">
    <property type="entry name" value="Homeodomain-like_sf"/>
</dbReference>
<keyword evidence="3" id="KW-0804">Transcription</keyword>
<dbReference type="InterPro" id="IPR001647">
    <property type="entry name" value="HTH_TetR"/>
</dbReference>
<organism evidence="6 7">
    <name type="scientific">Aquimixticola soesokkakensis</name>
    <dbReference type="NCBI Taxonomy" id="1519096"/>
    <lineage>
        <taxon>Bacteria</taxon>
        <taxon>Pseudomonadati</taxon>
        <taxon>Pseudomonadota</taxon>
        <taxon>Alphaproteobacteria</taxon>
        <taxon>Rhodobacterales</taxon>
        <taxon>Paracoccaceae</taxon>
        <taxon>Aquimixticola</taxon>
    </lineage>
</organism>
<dbReference type="Proteomes" id="UP000193862">
    <property type="component" value="Unassembled WGS sequence"/>
</dbReference>
<proteinExistence type="predicted"/>
<reference evidence="6 7" key="1">
    <citation type="submission" date="2017-03" db="EMBL/GenBank/DDBJ databases">
        <authorList>
            <person name="Afonso C.L."/>
            <person name="Miller P.J."/>
            <person name="Scott M.A."/>
            <person name="Spackman E."/>
            <person name="Goraichik I."/>
            <person name="Dimitrov K.M."/>
            <person name="Suarez D.L."/>
            <person name="Swayne D.E."/>
        </authorList>
    </citation>
    <scope>NUCLEOTIDE SEQUENCE [LARGE SCALE GENOMIC DNA]</scope>
    <source>
        <strain evidence="6 7">CECT 8620</strain>
    </source>
</reference>
<dbReference type="InterPro" id="IPR050109">
    <property type="entry name" value="HTH-type_TetR-like_transc_reg"/>
</dbReference>
<evidence type="ECO:0000256" key="3">
    <source>
        <dbReference type="ARBA" id="ARBA00023163"/>
    </source>
</evidence>